<proteinExistence type="predicted"/>
<evidence type="ECO:0000256" key="1">
    <source>
        <dbReference type="ARBA" id="ARBA00004123"/>
    </source>
</evidence>
<feature type="domain" description="C2H2-type" evidence="12">
    <location>
        <begin position="262"/>
        <end position="289"/>
    </location>
</feature>
<dbReference type="AlphaFoldDB" id="A0A914BAV3"/>
<feature type="domain" description="C2H2-type" evidence="12">
    <location>
        <begin position="175"/>
        <end position="202"/>
    </location>
</feature>
<keyword evidence="4 10" id="KW-0863">Zinc-finger</keyword>
<dbReference type="RefSeq" id="XP_038073149.1">
    <property type="nucleotide sequence ID" value="XM_038217221.1"/>
</dbReference>
<feature type="compositionally biased region" description="Basic residues" evidence="11">
    <location>
        <begin position="18"/>
        <end position="27"/>
    </location>
</feature>
<dbReference type="InterPro" id="IPR036236">
    <property type="entry name" value="Znf_C2H2_sf"/>
</dbReference>
<evidence type="ECO:0000256" key="7">
    <source>
        <dbReference type="ARBA" id="ARBA00023125"/>
    </source>
</evidence>
<evidence type="ECO:0000313" key="14">
    <source>
        <dbReference type="Proteomes" id="UP000887568"/>
    </source>
</evidence>
<evidence type="ECO:0000259" key="12">
    <source>
        <dbReference type="PROSITE" id="PS50157"/>
    </source>
</evidence>
<sequence length="407" mass="48165">MEMLNDDNSGVIVERMPKQSKPKRRVQSAKAAKPKTEHGPPRKRGRPRKNPADLARNKRKKGRPRMTEEQKMAKKKAYNESRTRLRLEVLRETLPRMFRCRMCVEQFTETDDMILHYFEVHRQQSISEQDREDKISAYNTCRLADVAAVLRECPDCNEYVENMSHHSREHQPRNIICEECGKLFLTRRQLNVHMRVHRMDRTGERLQCDKCDKSYRCSASLQRHQLIHTGKKTFICDQCGKDFFNSVRLRVHRAVHMKEKPYKCTECGRGFTQLTNLRSHERVHTGIKPYKCEHCQDSFTHKVSMKMHQKKKHGIDWWKENGVPMQARKSVKKRSTTSKKSVDKELAKMQTFVDQHHTHPEETARNYQYASNLITQGSKTYAQLERKTNVTEAFHSMMNPFEHPWQS</sequence>
<evidence type="ECO:0000256" key="3">
    <source>
        <dbReference type="ARBA" id="ARBA00022737"/>
    </source>
</evidence>
<dbReference type="FunFam" id="3.30.160.60:FF:000100">
    <property type="entry name" value="Zinc finger 45-like"/>
    <property type="match status" value="2"/>
</dbReference>
<feature type="domain" description="C2H2-type" evidence="12">
    <location>
        <begin position="98"/>
        <end position="126"/>
    </location>
</feature>
<dbReference type="FunFam" id="3.30.160.60:FF:001228">
    <property type="entry name" value="Zinc finger protein 236"/>
    <property type="match status" value="1"/>
</dbReference>
<keyword evidence="6" id="KW-0805">Transcription regulation</keyword>
<dbReference type="Pfam" id="PF00096">
    <property type="entry name" value="zf-C2H2"/>
    <property type="match status" value="4"/>
</dbReference>
<dbReference type="GO" id="GO:0005634">
    <property type="term" value="C:nucleus"/>
    <property type="evidence" value="ECO:0007669"/>
    <property type="project" value="UniProtKB-SubCell"/>
</dbReference>
<feature type="region of interest" description="Disordered" evidence="11">
    <location>
        <begin position="1"/>
        <end position="80"/>
    </location>
</feature>
<dbReference type="PROSITE" id="PS00028">
    <property type="entry name" value="ZINC_FINGER_C2H2_1"/>
    <property type="match status" value="6"/>
</dbReference>
<evidence type="ECO:0000256" key="9">
    <source>
        <dbReference type="ARBA" id="ARBA00023242"/>
    </source>
</evidence>
<feature type="domain" description="C2H2-type" evidence="12">
    <location>
        <begin position="234"/>
        <end position="261"/>
    </location>
</feature>
<keyword evidence="7" id="KW-0238">DNA-binding</keyword>
<evidence type="ECO:0000256" key="8">
    <source>
        <dbReference type="ARBA" id="ARBA00023163"/>
    </source>
</evidence>
<dbReference type="OMA" id="NEYVENM"/>
<dbReference type="PANTHER" id="PTHR24376:SF235">
    <property type="entry name" value="C2H2-TYPE DOMAIN-CONTAINING PROTEIN"/>
    <property type="match status" value="1"/>
</dbReference>
<feature type="domain" description="C2H2-type" evidence="12">
    <location>
        <begin position="206"/>
        <end position="233"/>
    </location>
</feature>
<dbReference type="InterPro" id="IPR013087">
    <property type="entry name" value="Znf_C2H2_type"/>
</dbReference>
<dbReference type="EnsemblMetazoa" id="XM_038217221.1">
    <property type="protein sequence ID" value="XP_038073149.1"/>
    <property type="gene ID" value="LOC119741464"/>
</dbReference>
<evidence type="ECO:0000313" key="13">
    <source>
        <dbReference type="EnsemblMetazoa" id="XP_038073149.1"/>
    </source>
</evidence>
<evidence type="ECO:0000256" key="4">
    <source>
        <dbReference type="ARBA" id="ARBA00022771"/>
    </source>
</evidence>
<keyword evidence="2" id="KW-0479">Metal-binding</keyword>
<dbReference type="SUPFAM" id="SSF57667">
    <property type="entry name" value="beta-beta-alpha zinc fingers"/>
    <property type="match status" value="3"/>
</dbReference>
<keyword evidence="5" id="KW-0862">Zinc</keyword>
<comment type="subcellular location">
    <subcellularLocation>
        <location evidence="1">Nucleus</location>
    </subcellularLocation>
</comment>
<dbReference type="GO" id="GO:0008270">
    <property type="term" value="F:zinc ion binding"/>
    <property type="evidence" value="ECO:0007669"/>
    <property type="project" value="UniProtKB-KW"/>
</dbReference>
<organism evidence="13 14">
    <name type="scientific">Patiria miniata</name>
    <name type="common">Bat star</name>
    <name type="synonym">Asterina miniata</name>
    <dbReference type="NCBI Taxonomy" id="46514"/>
    <lineage>
        <taxon>Eukaryota</taxon>
        <taxon>Metazoa</taxon>
        <taxon>Echinodermata</taxon>
        <taxon>Eleutherozoa</taxon>
        <taxon>Asterozoa</taxon>
        <taxon>Asteroidea</taxon>
        <taxon>Valvatacea</taxon>
        <taxon>Valvatida</taxon>
        <taxon>Asterinidae</taxon>
        <taxon>Patiria</taxon>
    </lineage>
</organism>
<dbReference type="PROSITE" id="PS50157">
    <property type="entry name" value="ZINC_FINGER_C2H2_2"/>
    <property type="match status" value="6"/>
</dbReference>
<keyword evidence="8" id="KW-0804">Transcription</keyword>
<reference evidence="13" key="1">
    <citation type="submission" date="2022-11" db="UniProtKB">
        <authorList>
            <consortium name="EnsemblMetazoa"/>
        </authorList>
    </citation>
    <scope>IDENTIFICATION</scope>
</reference>
<dbReference type="GO" id="GO:0000978">
    <property type="term" value="F:RNA polymerase II cis-regulatory region sequence-specific DNA binding"/>
    <property type="evidence" value="ECO:0007669"/>
    <property type="project" value="TreeGrafter"/>
</dbReference>
<accession>A0A914BAV3</accession>
<feature type="compositionally biased region" description="Basic and acidic residues" evidence="11">
    <location>
        <begin position="65"/>
        <end position="80"/>
    </location>
</feature>
<dbReference type="GO" id="GO:0001228">
    <property type="term" value="F:DNA-binding transcription activator activity, RNA polymerase II-specific"/>
    <property type="evidence" value="ECO:0007669"/>
    <property type="project" value="TreeGrafter"/>
</dbReference>
<evidence type="ECO:0000256" key="5">
    <source>
        <dbReference type="ARBA" id="ARBA00022833"/>
    </source>
</evidence>
<evidence type="ECO:0000256" key="11">
    <source>
        <dbReference type="SAM" id="MobiDB-lite"/>
    </source>
</evidence>
<evidence type="ECO:0000256" key="10">
    <source>
        <dbReference type="PROSITE-ProRule" id="PRU00042"/>
    </source>
</evidence>
<evidence type="ECO:0000256" key="6">
    <source>
        <dbReference type="ARBA" id="ARBA00023015"/>
    </source>
</evidence>
<dbReference type="FunFam" id="3.30.160.60:FF:000446">
    <property type="entry name" value="Zinc finger protein"/>
    <property type="match status" value="1"/>
</dbReference>
<dbReference type="PANTHER" id="PTHR24376">
    <property type="entry name" value="ZINC FINGER PROTEIN"/>
    <property type="match status" value="1"/>
</dbReference>
<keyword evidence="9" id="KW-0539">Nucleus</keyword>
<feature type="domain" description="C2H2-type" evidence="12">
    <location>
        <begin position="290"/>
        <end position="313"/>
    </location>
</feature>
<evidence type="ECO:0000256" key="2">
    <source>
        <dbReference type="ARBA" id="ARBA00022723"/>
    </source>
</evidence>
<dbReference type="SMART" id="SM00355">
    <property type="entry name" value="ZnF_C2H2"/>
    <property type="match status" value="7"/>
</dbReference>
<dbReference type="Proteomes" id="UP000887568">
    <property type="component" value="Unplaced"/>
</dbReference>
<keyword evidence="14" id="KW-1185">Reference proteome</keyword>
<dbReference type="GeneID" id="119741464"/>
<dbReference type="OrthoDB" id="6077919at2759"/>
<name>A0A914BAV3_PATMI</name>
<protein>
    <recommendedName>
        <fullName evidence="12">C2H2-type domain-containing protein</fullName>
    </recommendedName>
</protein>
<dbReference type="FunFam" id="3.30.160.60:FF:001767">
    <property type="entry name" value="Zinc finger protein 629"/>
    <property type="match status" value="1"/>
</dbReference>
<keyword evidence="3" id="KW-0677">Repeat</keyword>
<dbReference type="Gene3D" id="3.30.160.60">
    <property type="entry name" value="Classic Zinc Finger"/>
    <property type="match status" value="5"/>
</dbReference>